<keyword evidence="1" id="KW-0833">Ubl conjugation pathway</keyword>
<dbReference type="Proteomes" id="UP000095280">
    <property type="component" value="Unplaced"/>
</dbReference>
<feature type="compositionally biased region" description="Basic and acidic residues" evidence="2">
    <location>
        <begin position="494"/>
        <end position="504"/>
    </location>
</feature>
<proteinExistence type="predicted"/>
<evidence type="ECO:0000256" key="2">
    <source>
        <dbReference type="SAM" id="MobiDB-lite"/>
    </source>
</evidence>
<name>A0A1I8FAE9_9PLAT</name>
<dbReference type="PANTHER" id="PTHR12904:SF23">
    <property type="entry name" value="PROTEIN ZER-1 HOMOLOG"/>
    <property type="match status" value="1"/>
</dbReference>
<reference evidence="5" key="1">
    <citation type="submission" date="2016-11" db="UniProtKB">
        <authorList>
            <consortium name="WormBaseParasite"/>
        </authorList>
    </citation>
    <scope>IDENTIFICATION</scope>
</reference>
<dbReference type="InterPro" id="IPR055142">
    <property type="entry name" value="ZER1-like_C"/>
</dbReference>
<dbReference type="WBParaSite" id="maker-unitig_26923-snap-gene-0.1-mRNA-1">
    <property type="protein sequence ID" value="maker-unitig_26923-snap-gene-0.1-mRNA-1"/>
    <property type="gene ID" value="maker-unitig_26923-snap-gene-0.1"/>
</dbReference>
<evidence type="ECO:0000313" key="4">
    <source>
        <dbReference type="Proteomes" id="UP000095280"/>
    </source>
</evidence>
<sequence>MRHRLKYLHLYGVKPKQASRFLTVLSELENLVLARHQFGKPQVQQQVRETVQLAELPAPRLEHLDVSGNKLKLDVGLLRQLPCWPGRALKFLGFAMVDDEQAERRAGAGPVEIAGFDTEDQLIRCLHRYRDRENYMQQTLCAVFLHTNHMFNLRRAAAQSNVSGCSCKLAGTARAVQSDSRYQLSFKLCPAVRNTVVDLVLNAMGNFPKQQTVAEECPAHPCATIASCIRPSSTALWCLSLVCDGLVQFSDRSTWCAHAGGHREHRCQAKVSSRDLALLGSQERLFAARRGRGWSQDARAGCCGRSWPTCPSRRAASDLDPTLKTAQPAREARQCILPKCLGLLNNIAEMPATRKSLLVADIISMLSQLLTDSSLSVRAYFAAGVLANLSLLPDRVWLERLSERPRAPPCCQPLATPCCPGSFRPFVRLLEPRRHPSAPAVVAVGHQRQVLLQGTRQNLPAAPVAQTVAQHPRALLPPDAVLLPPAARAFDDPARAAAGRRADEQLAPLTRPTPTTSTKSTKSRRAVPSRSKINSATRSAALAAEILALLAGGGGTRPRPLLPPMRRRPAASRAAAGSSDDEEDETRRSRRRRRIGKWWRRRTGACGGGGGSGQRSNVGGEASNGDAARDDEQLLGAVGGGGGVAAEASTALKAAAANPLCCSRRGPPAGRWRPGRPLPAQVVQRRRRSASARSPETGGLRGQLAAGSPRSHHTHTGRLASSLVRFASLIEFSSKQRVSGPLDCALPSAGRVAAKDKAGLAVPLLSCDWPAACLSLAKAGVH</sequence>
<dbReference type="AlphaFoldDB" id="A0A1I8FAE9"/>
<dbReference type="Pfam" id="PF22964">
    <property type="entry name" value="ZER1-like_2nd"/>
    <property type="match status" value="1"/>
</dbReference>
<accession>A0A1I8FAE9</accession>
<organism evidence="4 5">
    <name type="scientific">Macrostomum lignano</name>
    <dbReference type="NCBI Taxonomy" id="282301"/>
    <lineage>
        <taxon>Eukaryota</taxon>
        <taxon>Metazoa</taxon>
        <taxon>Spiralia</taxon>
        <taxon>Lophotrochozoa</taxon>
        <taxon>Platyhelminthes</taxon>
        <taxon>Rhabditophora</taxon>
        <taxon>Macrostomorpha</taxon>
        <taxon>Macrostomida</taxon>
        <taxon>Macrostomidae</taxon>
        <taxon>Macrostomum</taxon>
    </lineage>
</organism>
<feature type="compositionally biased region" description="Basic residues" evidence="2">
    <location>
        <begin position="588"/>
        <end position="603"/>
    </location>
</feature>
<keyword evidence="4" id="KW-1185">Reference proteome</keyword>
<evidence type="ECO:0000259" key="3">
    <source>
        <dbReference type="Pfam" id="PF22964"/>
    </source>
</evidence>
<feature type="region of interest" description="Disordered" evidence="2">
    <location>
        <begin position="494"/>
        <end position="537"/>
    </location>
</feature>
<evidence type="ECO:0000256" key="1">
    <source>
        <dbReference type="ARBA" id="ARBA00022786"/>
    </source>
</evidence>
<feature type="domain" description="Protein zer-1 homolog-like C-terminal" evidence="3">
    <location>
        <begin position="334"/>
        <end position="400"/>
    </location>
</feature>
<dbReference type="PANTHER" id="PTHR12904">
    <property type="match status" value="1"/>
</dbReference>
<dbReference type="InterPro" id="IPR051341">
    <property type="entry name" value="Zyg-11_UBL_adapter"/>
</dbReference>
<feature type="compositionally biased region" description="Low complexity" evidence="2">
    <location>
        <begin position="510"/>
        <end position="520"/>
    </location>
</feature>
<feature type="region of interest" description="Disordered" evidence="2">
    <location>
        <begin position="552"/>
        <end position="627"/>
    </location>
</feature>
<dbReference type="GO" id="GO:0031462">
    <property type="term" value="C:Cul2-RING ubiquitin ligase complex"/>
    <property type="evidence" value="ECO:0007669"/>
    <property type="project" value="TreeGrafter"/>
</dbReference>
<feature type="region of interest" description="Disordered" evidence="2">
    <location>
        <begin position="660"/>
        <end position="715"/>
    </location>
</feature>
<evidence type="ECO:0000313" key="5">
    <source>
        <dbReference type="WBParaSite" id="maker-unitig_26923-snap-gene-0.1-mRNA-1"/>
    </source>
</evidence>
<protein>
    <submittedName>
        <fullName evidence="5">Rho-GAP domain-containing protein</fullName>
    </submittedName>
</protein>